<name>A0A0F9X125_9ZZZZ</name>
<dbReference type="AlphaFoldDB" id="A0A0F9X125"/>
<evidence type="ECO:0000313" key="1">
    <source>
        <dbReference type="EMBL" id="KKN92461.1"/>
    </source>
</evidence>
<dbReference type="EMBL" id="LAZR01000095">
    <property type="protein sequence ID" value="KKN92461.1"/>
    <property type="molecule type" value="Genomic_DNA"/>
</dbReference>
<protein>
    <submittedName>
        <fullName evidence="1">Uncharacterized protein</fullName>
    </submittedName>
</protein>
<comment type="caution">
    <text evidence="1">The sequence shown here is derived from an EMBL/GenBank/DDBJ whole genome shotgun (WGS) entry which is preliminary data.</text>
</comment>
<gene>
    <name evidence="1" type="ORF">LCGC14_0209520</name>
</gene>
<proteinExistence type="predicted"/>
<accession>A0A0F9X125</accession>
<reference evidence="1" key="1">
    <citation type="journal article" date="2015" name="Nature">
        <title>Complex archaea that bridge the gap between prokaryotes and eukaryotes.</title>
        <authorList>
            <person name="Spang A."/>
            <person name="Saw J.H."/>
            <person name="Jorgensen S.L."/>
            <person name="Zaremba-Niedzwiedzka K."/>
            <person name="Martijn J."/>
            <person name="Lind A.E."/>
            <person name="van Eijk R."/>
            <person name="Schleper C."/>
            <person name="Guy L."/>
            <person name="Ettema T.J."/>
        </authorList>
    </citation>
    <scope>NUCLEOTIDE SEQUENCE</scope>
</reference>
<organism evidence="1">
    <name type="scientific">marine sediment metagenome</name>
    <dbReference type="NCBI Taxonomy" id="412755"/>
    <lineage>
        <taxon>unclassified sequences</taxon>
        <taxon>metagenomes</taxon>
        <taxon>ecological metagenomes</taxon>
    </lineage>
</organism>
<sequence>MSRLRDEGVLFKDQGWIIKGIPGYEDMFDTVYHKCKWKWNFLLQYKPISTWEMKTMQTCMHCGADIPDSIMGLWKLKNFDLLEEPQYQEELSPFYSSNYLYLVPGGFFYMGSGTPIGQPGQIWEYKP</sequence>